<organism evidence="1 2">
    <name type="scientific">Aphanomyces euteiches</name>
    <dbReference type="NCBI Taxonomy" id="100861"/>
    <lineage>
        <taxon>Eukaryota</taxon>
        <taxon>Sar</taxon>
        <taxon>Stramenopiles</taxon>
        <taxon>Oomycota</taxon>
        <taxon>Saprolegniomycetes</taxon>
        <taxon>Saprolegniales</taxon>
        <taxon>Verrucalvaceae</taxon>
        <taxon>Aphanomyces</taxon>
    </lineage>
</organism>
<proteinExistence type="predicted"/>
<dbReference type="EMBL" id="VJMJ01000313">
    <property type="protein sequence ID" value="KAF0723177.1"/>
    <property type="molecule type" value="Genomic_DNA"/>
</dbReference>
<accession>A0A6G0W7T9</accession>
<dbReference type="AlphaFoldDB" id="A0A6G0W7T9"/>
<evidence type="ECO:0000313" key="2">
    <source>
        <dbReference type="Proteomes" id="UP000481153"/>
    </source>
</evidence>
<comment type="caution">
    <text evidence="1">The sequence shown here is derived from an EMBL/GenBank/DDBJ whole genome shotgun (WGS) entry which is preliminary data.</text>
</comment>
<evidence type="ECO:0000313" key="1">
    <source>
        <dbReference type="EMBL" id="KAF0723177.1"/>
    </source>
</evidence>
<reference evidence="1 2" key="1">
    <citation type="submission" date="2019-07" db="EMBL/GenBank/DDBJ databases">
        <title>Genomics analysis of Aphanomyces spp. identifies a new class of oomycete effector associated with host adaptation.</title>
        <authorList>
            <person name="Gaulin E."/>
        </authorList>
    </citation>
    <scope>NUCLEOTIDE SEQUENCE [LARGE SCALE GENOMIC DNA]</scope>
    <source>
        <strain evidence="1 2">ATCC 201684</strain>
    </source>
</reference>
<sequence length="203" mass="23691">MPQRTYHVTIAAPFRLIGAAVWKVFNGEHPLRLPEGAEETLEKVDPYTVYQSFRNLDRDDQVHANNVFKYYVEVNREVIVWRSVLEDALMPRMRDDVVQNKWGWIVVSPTDDPETSRLSFLHQVEPELNPCDAKNALNQKYTFALPPEIPGTFPGGNVKEEIEFPVVPVKKWFYERDMELERTLKHVIDNVVFEHHKMSPSTE</sequence>
<gene>
    <name evidence="1" type="ORF">Ae201684_017798</name>
</gene>
<dbReference type="Proteomes" id="UP000481153">
    <property type="component" value="Unassembled WGS sequence"/>
</dbReference>
<protein>
    <recommendedName>
        <fullName evidence="3">START domain-containing protein</fullName>
    </recommendedName>
</protein>
<dbReference type="VEuPathDB" id="FungiDB:AeMF1_015279"/>
<name>A0A6G0W7T9_9STRA</name>
<keyword evidence="2" id="KW-1185">Reference proteome</keyword>
<evidence type="ECO:0008006" key="3">
    <source>
        <dbReference type="Google" id="ProtNLM"/>
    </source>
</evidence>